<evidence type="ECO:0000313" key="1">
    <source>
        <dbReference type="EMBL" id="SDI56785.1"/>
    </source>
</evidence>
<dbReference type="InterPro" id="IPR019004">
    <property type="entry name" value="YqeY/Aim41"/>
</dbReference>
<keyword evidence="2" id="KW-1185">Reference proteome</keyword>
<accession>A0A1G8LME4</accession>
<organism evidence="1 2">
    <name type="scientific">Lutimaribacter saemankumensis</name>
    <dbReference type="NCBI Taxonomy" id="490829"/>
    <lineage>
        <taxon>Bacteria</taxon>
        <taxon>Pseudomonadati</taxon>
        <taxon>Pseudomonadota</taxon>
        <taxon>Alphaproteobacteria</taxon>
        <taxon>Rhodobacterales</taxon>
        <taxon>Roseobacteraceae</taxon>
        <taxon>Lutimaribacter</taxon>
    </lineage>
</organism>
<dbReference type="GO" id="GO:0016884">
    <property type="term" value="F:carbon-nitrogen ligase activity, with glutamine as amido-N-donor"/>
    <property type="evidence" value="ECO:0007669"/>
    <property type="project" value="InterPro"/>
</dbReference>
<dbReference type="AlphaFoldDB" id="A0A1G8LME4"/>
<dbReference type="Pfam" id="PF09424">
    <property type="entry name" value="YqeY"/>
    <property type="match status" value="1"/>
</dbReference>
<gene>
    <name evidence="1" type="ORF">SAMN05421850_103370</name>
</gene>
<evidence type="ECO:0008006" key="3">
    <source>
        <dbReference type="Google" id="ProtNLM"/>
    </source>
</evidence>
<dbReference type="EMBL" id="FNEB01000003">
    <property type="protein sequence ID" value="SDI56785.1"/>
    <property type="molecule type" value="Genomic_DNA"/>
</dbReference>
<protein>
    <recommendedName>
        <fullName evidence="3">GatB/YqeY domain-containing protein</fullName>
    </recommendedName>
</protein>
<sequence>MGSDMDMRDRIAAALKQAMKDKQAERLSTLRLINAAIKDRDIASRGTGEEGGVGDAEVLAILGKMAKQRQESARAYEEGGRLDLAERERAEIGVIEEFLPRQLSDKEVAKAIDGAIAEIGADSIRDMGKVMGVLKSKYTGQMDFGSVGPMVKDRLSA</sequence>
<dbReference type="InterPro" id="IPR042184">
    <property type="entry name" value="YqeY/Aim41_N"/>
</dbReference>
<name>A0A1G8LME4_9RHOB</name>
<proteinExistence type="predicted"/>
<reference evidence="1 2" key="1">
    <citation type="submission" date="2016-10" db="EMBL/GenBank/DDBJ databases">
        <authorList>
            <person name="de Groot N.N."/>
        </authorList>
    </citation>
    <scope>NUCLEOTIDE SEQUENCE [LARGE SCALE GENOMIC DNA]</scope>
    <source>
        <strain evidence="1 2">DSM 28010</strain>
    </source>
</reference>
<dbReference type="Gene3D" id="1.10.10.410">
    <property type="match status" value="1"/>
</dbReference>
<dbReference type="Gene3D" id="1.10.1510.10">
    <property type="entry name" value="Uncharacterised protein YqeY/AIM41 PF09424, N-terminal domain"/>
    <property type="match status" value="1"/>
</dbReference>
<dbReference type="Proteomes" id="UP000199340">
    <property type="component" value="Unassembled WGS sequence"/>
</dbReference>
<dbReference type="PANTHER" id="PTHR28055">
    <property type="entry name" value="ALTERED INHERITANCE OF MITOCHONDRIA PROTEIN 41, MITOCHONDRIAL"/>
    <property type="match status" value="1"/>
</dbReference>
<evidence type="ECO:0000313" key="2">
    <source>
        <dbReference type="Proteomes" id="UP000199340"/>
    </source>
</evidence>
<dbReference type="InterPro" id="IPR003789">
    <property type="entry name" value="Asn/Gln_tRNA_amidoTrase-B-like"/>
</dbReference>
<dbReference type="InterPro" id="IPR023168">
    <property type="entry name" value="GatB_Yqey_C_2"/>
</dbReference>
<dbReference type="SUPFAM" id="SSF89095">
    <property type="entry name" value="GatB/YqeY motif"/>
    <property type="match status" value="1"/>
</dbReference>
<dbReference type="PANTHER" id="PTHR28055:SF1">
    <property type="entry name" value="ALTERED INHERITANCE OF MITOCHONDRIA PROTEIN 41, MITOCHONDRIAL"/>
    <property type="match status" value="1"/>
</dbReference>
<dbReference type="STRING" id="490829.SAMN05421850_103370"/>